<comment type="pathway">
    <text evidence="1 5">Cell wall biogenesis; peptidoglycan biosynthesis.</text>
</comment>
<name>A0ABS6EKY9_9CLOT</name>
<dbReference type="Pfam" id="PF08353">
    <property type="entry name" value="MurT_C"/>
    <property type="match status" value="1"/>
</dbReference>
<dbReference type="InterPro" id="IPR043703">
    <property type="entry name" value="Lipid_II_synth_MurT"/>
</dbReference>
<evidence type="ECO:0000313" key="9">
    <source>
        <dbReference type="Proteomes" id="UP000726170"/>
    </source>
</evidence>
<organism evidence="8 9">
    <name type="scientific">Clostridium mobile</name>
    <dbReference type="NCBI Taxonomy" id="2841512"/>
    <lineage>
        <taxon>Bacteria</taxon>
        <taxon>Bacillati</taxon>
        <taxon>Bacillota</taxon>
        <taxon>Clostridia</taxon>
        <taxon>Eubacteriales</taxon>
        <taxon>Clostridiaceae</taxon>
        <taxon>Clostridium</taxon>
    </lineage>
</organism>
<proteinExistence type="inferred from homology"/>
<feature type="binding site" evidence="5">
    <location>
        <position position="237"/>
    </location>
    <ligand>
        <name>Zn(2+)</name>
        <dbReference type="ChEBI" id="CHEBI:29105"/>
    </ligand>
</feature>
<gene>
    <name evidence="5" type="primary">murT</name>
    <name evidence="8" type="ORF">KQI86_15325</name>
</gene>
<evidence type="ECO:0000256" key="1">
    <source>
        <dbReference type="ARBA" id="ARBA00004752"/>
    </source>
</evidence>
<keyword evidence="5" id="KW-0961">Cell wall biogenesis/degradation</keyword>
<keyword evidence="5" id="KW-0133">Cell shape</keyword>
<evidence type="ECO:0000313" key="8">
    <source>
        <dbReference type="EMBL" id="MBU5485690.1"/>
    </source>
</evidence>
<keyword evidence="2 5" id="KW-0436">Ligase</keyword>
<keyword evidence="3 5" id="KW-0547">Nucleotide-binding</keyword>
<sequence>MFKINIKFYISVIVSKIVMKLSKTFFKGGSNFPGKVALKLDENILKTLGKDYKVILITGTNGKTTTTSMIYNMLKDSSRKVITNHTGANMLPGIVSCFVENFKFNDNYTGEKYAVIEIDEANVKFVTEFITPEIITITNLFRDQLDRYGEVYTTLLKILEGVEKSPFSTLVLNGDESLLGDLPVPNERVYYGLNFPLQDSESLDNNADSKFCKKCKSPYTYNFITYNHLGDYLCESCGYKRPPLKYKVDDIKDLSREGSVVTIDEKEIYINQPGIYNIYNALCAYSIGRELGLDKDIISATLKNQKSSFGRQEEIKIDEKEVKIILVKNPAGYDQAINTVSLDDRKINLVTMLNDNYADGRDISWIWDVKFENLSSLNVEKIMISGERLYDMAIRLKIAGLPEEDFSLCENYDTLLDGIKGCESNVVYVLATYTAMINFRKYLHSKNYIDKLW</sequence>
<evidence type="ECO:0000256" key="3">
    <source>
        <dbReference type="ARBA" id="ARBA00022741"/>
    </source>
</evidence>
<dbReference type="PANTHER" id="PTHR23135:SF7">
    <property type="entry name" value="LIPID II ISOGLUTAMINYL SYNTHASE (GLUTAMINE-HYDROLYZING) SUBUNIT MURT"/>
    <property type="match status" value="1"/>
</dbReference>
<accession>A0ABS6EKY9</accession>
<comment type="similarity">
    <text evidence="5">Belongs to the MurCDEF family. MurT subfamily.</text>
</comment>
<dbReference type="PANTHER" id="PTHR23135">
    <property type="entry name" value="MUR LIGASE FAMILY MEMBER"/>
    <property type="match status" value="1"/>
</dbReference>
<evidence type="ECO:0000259" key="7">
    <source>
        <dbReference type="Pfam" id="PF08353"/>
    </source>
</evidence>
<feature type="binding site" evidence="5">
    <location>
        <position position="212"/>
    </location>
    <ligand>
        <name>Zn(2+)</name>
        <dbReference type="ChEBI" id="CHEBI:29105"/>
    </ligand>
</feature>
<comment type="subunit">
    <text evidence="5">Forms a heterodimer with GatD.</text>
</comment>
<dbReference type="EMBL" id="JAHLQF010000004">
    <property type="protein sequence ID" value="MBU5485690.1"/>
    <property type="molecule type" value="Genomic_DNA"/>
</dbReference>
<dbReference type="HAMAP" id="MF_02214">
    <property type="entry name" value="Lipid_II_synth_MurT"/>
    <property type="match status" value="1"/>
</dbReference>
<dbReference type="Pfam" id="PF08245">
    <property type="entry name" value="Mur_ligase_M"/>
    <property type="match status" value="1"/>
</dbReference>
<feature type="domain" description="Lipid II isoglutaminyl synthase (glutamine-hydrolyzing) subunit MurT C-terminal" evidence="7">
    <location>
        <begin position="326"/>
        <end position="436"/>
    </location>
</feature>
<keyword evidence="9" id="KW-1185">Reference proteome</keyword>
<dbReference type="InterPro" id="IPR013221">
    <property type="entry name" value="Mur_ligase_cen"/>
</dbReference>
<comment type="catalytic activity">
    <reaction evidence="5">
        <text>beta-D-GlcNAc-(1-&gt;4)-Mur2Ac(oyl-L-Ala-gamma-D-Glu-L-Lys-D-Ala-D-Ala)-di-trans,octa-cis-undecaprenyl diphosphate + L-glutamine + ATP + H2O = beta-D-GlcNAc-(1-&gt;4)-Mur2Ac(oyl-L-Ala-D-isoglutaminyl-L-Lys-D-Ala-D-Ala)-di-trans,octa-cis-undecaprenyl diphosphate + L-glutamate + ADP + phosphate + H(+)</text>
        <dbReference type="Rhea" id="RHEA:57928"/>
        <dbReference type="ChEBI" id="CHEBI:15377"/>
        <dbReference type="ChEBI" id="CHEBI:15378"/>
        <dbReference type="ChEBI" id="CHEBI:29985"/>
        <dbReference type="ChEBI" id="CHEBI:30616"/>
        <dbReference type="ChEBI" id="CHEBI:43474"/>
        <dbReference type="ChEBI" id="CHEBI:58359"/>
        <dbReference type="ChEBI" id="CHEBI:60033"/>
        <dbReference type="ChEBI" id="CHEBI:62233"/>
        <dbReference type="ChEBI" id="CHEBI:456216"/>
        <dbReference type="EC" id="6.3.5.13"/>
    </reaction>
</comment>
<comment type="catalytic activity">
    <reaction evidence="5">
        <text>beta-D-GlcNAc-(1-&gt;4)-Mur2Ac(oyl-L-Ala-gamma-D-O-P-Glu-L-Lys-D-Ala-D-Ala)-di-trans,octa-cis-undecaprenyl diphosphate + NH4(+) = beta-D-GlcNAc-(1-&gt;4)-Mur2Ac(oyl-L-Ala-D-isoglutaminyl-L-Lys-D-Ala-D-Ala)-di-trans,octa-cis-undecaprenyl diphosphate + phosphate + H(+)</text>
        <dbReference type="Rhea" id="RHEA:57932"/>
        <dbReference type="ChEBI" id="CHEBI:15378"/>
        <dbReference type="ChEBI" id="CHEBI:28938"/>
        <dbReference type="ChEBI" id="CHEBI:43474"/>
        <dbReference type="ChEBI" id="CHEBI:62233"/>
        <dbReference type="ChEBI" id="CHEBI:143132"/>
    </reaction>
</comment>
<keyword evidence="5" id="KW-0573">Peptidoglycan synthesis</keyword>
<evidence type="ECO:0000256" key="4">
    <source>
        <dbReference type="ARBA" id="ARBA00022840"/>
    </source>
</evidence>
<comment type="function">
    <text evidence="5">The lipid II isoglutaminyl synthase complex catalyzes the formation of alpha-D-isoglutamine in the cell wall lipid II stem peptide. The MurT subunit catalyzes the ATP-dependent amidation of D-glutamate residue of lipid II, converting it to an isoglutamine residue.</text>
</comment>
<evidence type="ECO:0000256" key="2">
    <source>
        <dbReference type="ARBA" id="ARBA00022598"/>
    </source>
</evidence>
<comment type="catalytic activity">
    <reaction evidence="5">
        <text>beta-D-GlcNAc-(1-&gt;4)-Mur2Ac(oyl-L-Ala-gamma-D-Glu-L-Lys-D-Ala-D-Ala)-di-trans,octa-cis-undecaprenyl diphosphate + ATP = beta-D-GlcNAc-(1-&gt;4)-Mur2Ac(oyl-L-Ala-gamma-D-O-P-Glu-L-Lys-D-Ala-D-Ala)-di-trans,octa-cis-undecaprenyl diphosphate + ADP</text>
        <dbReference type="Rhea" id="RHEA:59488"/>
        <dbReference type="ChEBI" id="CHEBI:30616"/>
        <dbReference type="ChEBI" id="CHEBI:60033"/>
        <dbReference type="ChEBI" id="CHEBI:143132"/>
        <dbReference type="ChEBI" id="CHEBI:456216"/>
    </reaction>
</comment>
<keyword evidence="5" id="KW-0479">Metal-binding</keyword>
<dbReference type="PROSITE" id="PS01011">
    <property type="entry name" value="FOLYLPOLYGLU_SYNT_1"/>
    <property type="match status" value="1"/>
</dbReference>
<feature type="binding site" evidence="5">
    <location>
        <position position="215"/>
    </location>
    <ligand>
        <name>Zn(2+)</name>
        <dbReference type="ChEBI" id="CHEBI:29105"/>
    </ligand>
</feature>
<dbReference type="Proteomes" id="UP000726170">
    <property type="component" value="Unassembled WGS sequence"/>
</dbReference>
<feature type="binding site" evidence="5">
    <location>
        <position position="234"/>
    </location>
    <ligand>
        <name>Zn(2+)</name>
        <dbReference type="ChEBI" id="CHEBI:29105"/>
    </ligand>
</feature>
<dbReference type="EC" id="6.3.5.13" evidence="5"/>
<evidence type="ECO:0000256" key="5">
    <source>
        <dbReference type="HAMAP-Rule" id="MF_02214"/>
    </source>
</evidence>
<evidence type="ECO:0000259" key="6">
    <source>
        <dbReference type="Pfam" id="PF08245"/>
    </source>
</evidence>
<comment type="caution">
    <text evidence="8">The sequence shown here is derived from an EMBL/GenBank/DDBJ whole genome shotgun (WGS) entry which is preliminary data.</text>
</comment>
<protein>
    <recommendedName>
        <fullName evidence="5">Lipid II isoglutaminyl synthase (glutamine-hydrolyzing) subunit MurT</fullName>
        <ecNumber evidence="5">6.3.5.13</ecNumber>
    </recommendedName>
</protein>
<dbReference type="InterPro" id="IPR018109">
    <property type="entry name" value="Folylpolyglutamate_synth_CS"/>
</dbReference>
<reference evidence="8 9" key="1">
    <citation type="submission" date="2021-06" db="EMBL/GenBank/DDBJ databases">
        <authorList>
            <person name="Sun Q."/>
            <person name="Li D."/>
        </authorList>
    </citation>
    <scope>NUCLEOTIDE SEQUENCE [LARGE SCALE GENOMIC DNA]</scope>
    <source>
        <strain evidence="8 9">MSJ-11</strain>
    </source>
</reference>
<feature type="domain" description="Mur ligase central" evidence="6">
    <location>
        <begin position="57"/>
        <end position="179"/>
    </location>
</feature>
<dbReference type="GO" id="GO:0016874">
    <property type="term" value="F:ligase activity"/>
    <property type="evidence" value="ECO:0007669"/>
    <property type="project" value="UniProtKB-KW"/>
</dbReference>
<dbReference type="RefSeq" id="WP_216440265.1">
    <property type="nucleotide sequence ID" value="NZ_JAHLQF010000004.1"/>
</dbReference>
<keyword evidence="4 5" id="KW-0067">ATP-binding</keyword>
<feature type="active site" evidence="5">
    <location>
        <position position="362"/>
    </location>
</feature>
<dbReference type="InterPro" id="IPR013564">
    <property type="entry name" value="MurT_C"/>
</dbReference>
<keyword evidence="5" id="KW-0862">Zinc</keyword>